<sequence length="1471" mass="158851">MSKRKDCAMDKMRKKITCRLGSSLRKRVMLLGSALLLAACSGESSDEIAQEQPLDLSLQQCELAQGGVVGTAIDPIMVDGVETQACLLSQDFGQSGYIKLKDSHQYEPLAWVLDGIYEIGQSKSYATLAALQADDIAEITAQNVRVYARQGSVVVVHRNAHLVMDIESIDDNRSGGGEWGGVVVNSVGYHPDCGDSTSNESFCNIKGPWGYYGGLSQTETRYGSSVLNEKDLSGRQFLSGFSGYVAEAGGHTKNNLPLNAAITINAPHFAQTKSPDGVLYSANTGLELNGGALKAQTYAMGNQGHAIHWHSGFAGQIGSDRIIYHDSDKVALKGEASSPAMQEDAGVQIFKLTVVDKSLTAAKALELSGGGDVSVEHFVVQGFNTCLSIADQATQVALSNSVLYCDKASRALEGVPDYAEPLLSQAEKLYTLNPDLKSDLTLDNTAIQGVTNARLPNFQKGVLLNYDFRLLYQPCFGVGTPLDETVDIGQNTYSICELQGQVNSNLYFDDDINDEFVAWRLKGPLTFGNALAGLSGEEQVAQLQQPKKVILDGDSKLLLDATSSLTFNAGVALSVRGTADDPVELASQDAEIHWAGMTINGLDSQCASEAACTLAAQPRVNIHYLRLLNAGNGQPALKLHHVGAEVELNYLDIADSQTDGLALDGGAANIDWLLISNVKDDLVTWMNGYRGTVQYAILQPGEMSSGHALLGRNYSADHNATPRSRPVMANITVKGAENSDTAILLEQGSGLLLYNSVVAEFATCLDIDDQATSDLQFSDPLEIYFDQVVLDCGSPVPDEEEDGGLDFATTTIGLDRVYKVPAVLDSNFVATGGEIPGIDFGMDLSLAGDAARYLNAGVGYVGSVLDSLDDWYLGWSDSVGVLLAAECDYKGVLEDDFRYINEELYIPEIGSTVYSYFKVCGLRGTITEDFILNAFTDEDREAIESGRQVNEEVYPGYFLERDPAPTLWLINGLVRIGEGHLKITDIAQMEAMKANPVTLGIEASGIVMVSKGGGLHITRGGALEVIGDVSLQNTELDGDAAGPVNLVGRIDSEENEVHRFTAGYPLDTKVHTWAGLIIDGFARNNQCPEAMAEPGSRVCNIQGEYGYHGGYDDSYSNVNIENLHLLKGSLRLNSVGRAKIENVYFGLGDLSGVPRTPVAWGKENFGRAAIDIDGGVVNLRNVQIADSVPGNSLRWNHGYRGSIRSIYINDSGFANVLGTQEEFVSTLYQKDGVWHDYPTISGRNGDPDALPRSMPTVSNLTLYRNDAVMFSDPTGLSVTTTALELLSASGLFLHNSIVGTNKIDFDWADWYGYTWLVDQCISSDESIISLLKESVIFDQVAFTCSEISQDQNLANQIDNRFSAQPVENKIGVASNSSTIPFPSQANSDIYYLDWVFGAQSESPFQDIAGVNAFTEWSRFYPTTSLINLGKAEPDYSKSESADTDFITNSPFFGAIDYFIPINAGEELGGER</sequence>
<organism evidence="1 2">
    <name type="scientific">Microbulbifer epialgicus</name>
    <dbReference type="NCBI Taxonomy" id="393907"/>
    <lineage>
        <taxon>Bacteria</taxon>
        <taxon>Pseudomonadati</taxon>
        <taxon>Pseudomonadota</taxon>
        <taxon>Gammaproteobacteria</taxon>
        <taxon>Cellvibrionales</taxon>
        <taxon>Microbulbiferaceae</taxon>
        <taxon>Microbulbifer</taxon>
    </lineage>
</organism>
<gene>
    <name evidence="1" type="ORF">ACCI49_17040</name>
</gene>
<name>A0ABV4P2S9_9GAMM</name>
<proteinExistence type="predicted"/>
<protein>
    <submittedName>
        <fullName evidence="1">Uncharacterized protein</fullName>
    </submittedName>
</protein>
<evidence type="ECO:0000313" key="1">
    <source>
        <dbReference type="EMBL" id="MFA0812622.1"/>
    </source>
</evidence>
<accession>A0ABV4P2S9</accession>
<dbReference type="RefSeq" id="WP_371840314.1">
    <property type="nucleotide sequence ID" value="NZ_JBGMEK010000048.1"/>
</dbReference>
<dbReference type="PANTHER" id="PTHR41339:SF1">
    <property type="entry name" value="SECRETED PROTEIN"/>
    <property type="match status" value="1"/>
</dbReference>
<keyword evidence="2" id="KW-1185">Reference proteome</keyword>
<dbReference type="EMBL" id="JBGMEK010000048">
    <property type="protein sequence ID" value="MFA0812622.1"/>
    <property type="molecule type" value="Genomic_DNA"/>
</dbReference>
<reference evidence="1 2" key="1">
    <citation type="submission" date="2024-08" db="EMBL/GenBank/DDBJ databases">
        <authorList>
            <person name="Ishaq N."/>
        </authorList>
    </citation>
    <scope>NUCLEOTIDE SEQUENCE [LARGE SCALE GENOMIC DNA]</scope>
    <source>
        <strain evidence="1 2">DSM 18651</strain>
    </source>
</reference>
<dbReference type="PANTHER" id="PTHR41339">
    <property type="entry name" value="LIPL48"/>
    <property type="match status" value="1"/>
</dbReference>
<dbReference type="Proteomes" id="UP001569428">
    <property type="component" value="Unassembled WGS sequence"/>
</dbReference>
<evidence type="ECO:0000313" key="2">
    <source>
        <dbReference type="Proteomes" id="UP001569428"/>
    </source>
</evidence>
<comment type="caution">
    <text evidence="1">The sequence shown here is derived from an EMBL/GenBank/DDBJ whole genome shotgun (WGS) entry which is preliminary data.</text>
</comment>